<dbReference type="Pfam" id="PF12697">
    <property type="entry name" value="Abhydrolase_6"/>
    <property type="match status" value="1"/>
</dbReference>
<organism evidence="2 3">
    <name type="scientific">Thermus aquaticus</name>
    <dbReference type="NCBI Taxonomy" id="271"/>
    <lineage>
        <taxon>Bacteria</taxon>
        <taxon>Thermotogati</taxon>
        <taxon>Deinococcota</taxon>
        <taxon>Deinococci</taxon>
        <taxon>Thermales</taxon>
        <taxon>Thermaceae</taxon>
        <taxon>Thermus</taxon>
    </lineage>
</organism>
<reference evidence="3" key="1">
    <citation type="submission" date="2015-07" db="EMBL/GenBank/DDBJ databases">
        <authorList>
            <person name="Zylicz-Stachula A."/>
            <person name="Jezewska-Frackowiak J."/>
            <person name="Czajkowska E."/>
            <person name="Skowron P.M."/>
        </authorList>
    </citation>
    <scope>NUCLEOTIDE SEQUENCE [LARGE SCALE GENOMIC DNA]</scope>
    <source>
        <strain evidence="3">ATCC 25104 / DSM 625 / JCM 10724 / NBRC 103206 / NCIMB 11243 / YT-1</strain>
    </source>
</reference>
<dbReference type="InterPro" id="IPR000073">
    <property type="entry name" value="AB_hydrolase_1"/>
</dbReference>
<dbReference type="Gene3D" id="3.40.50.1820">
    <property type="entry name" value="alpha/beta hydrolase"/>
    <property type="match status" value="1"/>
</dbReference>
<dbReference type="SUPFAM" id="SSF53474">
    <property type="entry name" value="alpha/beta-Hydrolases"/>
    <property type="match status" value="1"/>
</dbReference>
<evidence type="ECO:0000259" key="1">
    <source>
        <dbReference type="Pfam" id="PF12697"/>
    </source>
</evidence>
<keyword evidence="2" id="KW-0378">Hydrolase</keyword>
<dbReference type="Proteomes" id="UP000037685">
    <property type="component" value="Unassembled WGS sequence"/>
</dbReference>
<protein>
    <submittedName>
        <fullName evidence="2">3-oxoadipate enol-lactonase 2</fullName>
        <ecNumber evidence="2">3.1.1.24</ecNumber>
    </submittedName>
</protein>
<name>A0A0N0BLL9_THEAQ</name>
<feature type="domain" description="AB hydrolase-1" evidence="1">
    <location>
        <begin position="4"/>
        <end position="225"/>
    </location>
</feature>
<dbReference type="AlphaFoldDB" id="A0A0N0BLL9"/>
<dbReference type="PATRIC" id="fig|271.14.peg.1006"/>
<dbReference type="InterPro" id="IPR050266">
    <property type="entry name" value="AB_hydrolase_sf"/>
</dbReference>
<comment type="caution">
    <text evidence="2">The sequence shown here is derived from an EMBL/GenBank/DDBJ whole genome shotgun (WGS) entry which is preliminary data.</text>
</comment>
<evidence type="ECO:0000313" key="3">
    <source>
        <dbReference type="Proteomes" id="UP000037685"/>
    </source>
</evidence>
<dbReference type="EMBL" id="LHCI01000106">
    <property type="protein sequence ID" value="KOX89750.1"/>
    <property type="molecule type" value="Genomic_DNA"/>
</dbReference>
<sequence>MKGVVFLHAFPYSPRMWAKETELLKARLPILAPHYLGLSLEEAARKVLAEMEEMGLERAVFVGLSMGGYLIFELFRKAPERFLGVVLSSTRAGPDSEEARQNRYALRERVLKEGVGFLPEALLPGHLGKTTRETKPKVVEKAKELILEASPEAVAESLKALAERPDSTPLLPRMEVPALVLVGEEDTLTPPEEAKKMWKALPDGRMLILPETGHLANLENPKAFRTALLGFLSEFF</sequence>
<accession>A0A0N0BLL9</accession>
<dbReference type="InterPro" id="IPR029058">
    <property type="entry name" value="AB_hydrolase_fold"/>
</dbReference>
<proteinExistence type="predicted"/>
<dbReference type="PANTHER" id="PTHR43798">
    <property type="entry name" value="MONOACYLGLYCEROL LIPASE"/>
    <property type="match status" value="1"/>
</dbReference>
<gene>
    <name evidence="2" type="primary">catD_1</name>
    <name evidence="2" type="ORF">BVI061214_00931</name>
</gene>
<evidence type="ECO:0000313" key="2">
    <source>
        <dbReference type="EMBL" id="KOX89750.1"/>
    </source>
</evidence>
<dbReference type="EC" id="3.1.1.24" evidence="2"/>
<dbReference type="RefSeq" id="WP_053767504.1">
    <property type="nucleotide sequence ID" value="NZ_LHCI01000106.1"/>
</dbReference>
<dbReference type="GO" id="GO:0047570">
    <property type="term" value="F:3-oxoadipate enol-lactonase activity"/>
    <property type="evidence" value="ECO:0007669"/>
    <property type="project" value="UniProtKB-EC"/>
</dbReference>